<dbReference type="InterPro" id="IPR006694">
    <property type="entry name" value="Fatty_acid_hydroxylase"/>
</dbReference>
<dbReference type="GO" id="GO:0016491">
    <property type="term" value="F:oxidoreductase activity"/>
    <property type="evidence" value="ECO:0007669"/>
    <property type="project" value="InterPro"/>
</dbReference>
<gene>
    <name evidence="6" type="ORF">INT44_001098</name>
</gene>
<dbReference type="Pfam" id="PF04116">
    <property type="entry name" value="FA_hydroxylase"/>
    <property type="match status" value="1"/>
</dbReference>
<evidence type="ECO:0000256" key="1">
    <source>
        <dbReference type="ARBA" id="ARBA00004370"/>
    </source>
</evidence>
<dbReference type="GO" id="GO:0005506">
    <property type="term" value="F:iron ion binding"/>
    <property type="evidence" value="ECO:0007669"/>
    <property type="project" value="InterPro"/>
</dbReference>
<dbReference type="GO" id="GO:0016020">
    <property type="term" value="C:membrane"/>
    <property type="evidence" value="ECO:0007669"/>
    <property type="project" value="UniProtKB-SubCell"/>
</dbReference>
<keyword evidence="7" id="KW-1185">Reference proteome</keyword>
<keyword evidence="4" id="KW-0472">Membrane</keyword>
<evidence type="ECO:0000256" key="2">
    <source>
        <dbReference type="ARBA" id="ARBA00022692"/>
    </source>
</evidence>
<comment type="subcellular location">
    <subcellularLocation>
        <location evidence="1">Membrane</location>
    </subcellularLocation>
</comment>
<accession>A0A8H7UM77</accession>
<reference evidence="6" key="1">
    <citation type="submission" date="2020-12" db="EMBL/GenBank/DDBJ databases">
        <title>Metabolic potential, ecology and presence of endohyphal bacteria is reflected in genomic diversity of Mucoromycotina.</title>
        <authorList>
            <person name="Muszewska A."/>
            <person name="Okrasinska A."/>
            <person name="Steczkiewicz K."/>
            <person name="Drgas O."/>
            <person name="Orlowska M."/>
            <person name="Perlinska-Lenart U."/>
            <person name="Aleksandrzak-Piekarczyk T."/>
            <person name="Szatraj K."/>
            <person name="Zielenkiewicz U."/>
            <person name="Pilsyk S."/>
            <person name="Malc E."/>
            <person name="Mieczkowski P."/>
            <person name="Kruszewska J.S."/>
            <person name="Biernat P."/>
            <person name="Pawlowska J."/>
        </authorList>
    </citation>
    <scope>NUCLEOTIDE SEQUENCE</scope>
    <source>
        <strain evidence="6">WA0000051536</strain>
    </source>
</reference>
<protein>
    <recommendedName>
        <fullName evidence="5">Fatty acid hydroxylase domain-containing protein</fullName>
    </recommendedName>
</protein>
<evidence type="ECO:0000259" key="5">
    <source>
        <dbReference type="Pfam" id="PF04116"/>
    </source>
</evidence>
<organism evidence="6 7">
    <name type="scientific">Umbelopsis vinacea</name>
    <dbReference type="NCBI Taxonomy" id="44442"/>
    <lineage>
        <taxon>Eukaryota</taxon>
        <taxon>Fungi</taxon>
        <taxon>Fungi incertae sedis</taxon>
        <taxon>Mucoromycota</taxon>
        <taxon>Mucoromycotina</taxon>
        <taxon>Umbelopsidomycetes</taxon>
        <taxon>Umbelopsidales</taxon>
        <taxon>Umbelopsidaceae</taxon>
        <taxon>Umbelopsis</taxon>
    </lineage>
</organism>
<keyword evidence="2" id="KW-0812">Transmembrane</keyword>
<dbReference type="InterPro" id="IPR050307">
    <property type="entry name" value="Sterol_Desaturase_Related"/>
</dbReference>
<dbReference type="OrthoDB" id="1658724at2759"/>
<proteinExistence type="predicted"/>
<evidence type="ECO:0000313" key="6">
    <source>
        <dbReference type="EMBL" id="KAG2188345.1"/>
    </source>
</evidence>
<evidence type="ECO:0000256" key="3">
    <source>
        <dbReference type="ARBA" id="ARBA00022989"/>
    </source>
</evidence>
<dbReference type="GO" id="GO:0008610">
    <property type="term" value="P:lipid biosynthetic process"/>
    <property type="evidence" value="ECO:0007669"/>
    <property type="project" value="InterPro"/>
</dbReference>
<sequence length="280" mass="33331">MNATSYDNLSWAEKHWSEMYEGRNEIFVTGMAAFVMHEVVYFARYIPFFICDFIPAFQKYKLQPEKVNVSADYWKCVRQVLFCHFCFELPMIFFFHPMGHLFGMKITDVPFPTWQTMAVQICVFFFFEDFWHYWAHRALHYGPLYKHIHKLHHDYSAPFGMAAEYAHPIETMVLGLGTVAVPLIWLVITKDLHIITMFAWIVLRLFQAIDAHSGYDFPWSLRQLLPFWAGSEHHDAHHQLFITNYSSSFRWWDYIFGTDIKYRNLRKRQALAKAKAAKVN</sequence>
<dbReference type="PANTHER" id="PTHR11863">
    <property type="entry name" value="STEROL DESATURASE"/>
    <property type="match status" value="1"/>
</dbReference>
<dbReference type="EMBL" id="JAEPRA010000002">
    <property type="protein sequence ID" value="KAG2188345.1"/>
    <property type="molecule type" value="Genomic_DNA"/>
</dbReference>
<feature type="domain" description="Fatty acid hydroxylase" evidence="5">
    <location>
        <begin position="122"/>
        <end position="258"/>
    </location>
</feature>
<evidence type="ECO:0000256" key="4">
    <source>
        <dbReference type="ARBA" id="ARBA00023136"/>
    </source>
</evidence>
<dbReference type="Proteomes" id="UP000612746">
    <property type="component" value="Unassembled WGS sequence"/>
</dbReference>
<dbReference type="AlphaFoldDB" id="A0A8H7UM77"/>
<keyword evidence="3" id="KW-1133">Transmembrane helix</keyword>
<evidence type="ECO:0000313" key="7">
    <source>
        <dbReference type="Proteomes" id="UP000612746"/>
    </source>
</evidence>
<name>A0A8H7UM77_9FUNG</name>
<comment type="caution">
    <text evidence="6">The sequence shown here is derived from an EMBL/GenBank/DDBJ whole genome shotgun (WGS) entry which is preliminary data.</text>
</comment>